<protein>
    <submittedName>
        <fullName evidence="1">Putative secreted protein</fullName>
    </submittedName>
</protein>
<dbReference type="EMBL" id="GFTR01000602">
    <property type="protein sequence ID" value="JAW15824.1"/>
    <property type="molecule type" value="Transcribed_RNA"/>
</dbReference>
<proteinExistence type="predicted"/>
<reference evidence="1" key="1">
    <citation type="journal article" date="2018" name="PLoS Negl. Trop. Dis.">
        <title>An insight into the salivary gland and fat body transcriptome of Panstrongylus lignarius (Hemiptera: Heteroptera), the main vector of Chagas disease in Peru.</title>
        <authorList>
            <person name="Nevoa J.C."/>
            <person name="Mendes M.T."/>
            <person name="da Silva M.V."/>
            <person name="Soares S.C."/>
            <person name="Oliveira C.J.F."/>
            <person name="Ribeiro J.M.C."/>
        </authorList>
    </citation>
    <scope>NUCLEOTIDE SEQUENCE</scope>
</reference>
<accession>A0A224XX32</accession>
<evidence type="ECO:0000313" key="1">
    <source>
        <dbReference type="EMBL" id="JAW15824.1"/>
    </source>
</evidence>
<organism evidence="1">
    <name type="scientific">Panstrongylus lignarius</name>
    <dbReference type="NCBI Taxonomy" id="156445"/>
    <lineage>
        <taxon>Eukaryota</taxon>
        <taxon>Metazoa</taxon>
        <taxon>Ecdysozoa</taxon>
        <taxon>Arthropoda</taxon>
        <taxon>Hexapoda</taxon>
        <taxon>Insecta</taxon>
        <taxon>Pterygota</taxon>
        <taxon>Neoptera</taxon>
        <taxon>Paraneoptera</taxon>
        <taxon>Hemiptera</taxon>
        <taxon>Heteroptera</taxon>
        <taxon>Panheteroptera</taxon>
        <taxon>Cimicomorpha</taxon>
        <taxon>Reduviidae</taxon>
        <taxon>Triatominae</taxon>
        <taxon>Panstrongylus</taxon>
    </lineage>
</organism>
<name>A0A224XX32_9HEMI</name>
<dbReference type="AlphaFoldDB" id="A0A224XX32"/>
<sequence>MVMVVVMMMMVVMMMVVVCVVVRGLAGTFGVRQTWHHGQRGQSLSGTGHRNWRHLCRGRCPAVIMNVRKTILRGR</sequence>